<protein>
    <recommendedName>
        <fullName evidence="2">Myb/SANT-like DNA-binding domain-containing protein</fullName>
    </recommendedName>
</protein>
<sequence length="389" mass="43380">MLGLDATYGYGGGRGKQQQGQSSEEEHQCGDDGAASAAKRVSQRQSLYPWRRTKWTDGMVSHLIRVVHSIGEDAAAGDCGEQPQKGKKAAGMQQQQKGKWKTVSRAMMEKGFYVSPQQCEDKFNDLNKRYKRVNELVGKDAACVAVDNPTLLDSLVDGLPGKAVEEARKLLSSKHLFFREMCAYHNTSPVSAAAAAGGGGGGPSFPKEEKEDVHQHDHHYDIVEDEEEEQEDYNEESDEQDEDGRGILDLAGKGQWAKRKAAGMSPAALSPLLSLSSLSGSSSTPVQQLKSEMMGTQGEQKQRIWLRMKAAELEEQRVVYQNRALQLERLRFKWLRFCGGKEREMELTRLRNERSLLQNDRMLLLLRQKELALVDPAANAGEVSRRENL</sequence>
<feature type="compositionally biased region" description="Acidic residues" evidence="1">
    <location>
        <begin position="223"/>
        <end position="242"/>
    </location>
</feature>
<dbReference type="Gene3D" id="1.10.10.60">
    <property type="entry name" value="Homeodomain-like"/>
    <property type="match status" value="1"/>
</dbReference>
<accession>A0AAP0BGZ4</accession>
<evidence type="ECO:0000256" key="1">
    <source>
        <dbReference type="SAM" id="MobiDB-lite"/>
    </source>
</evidence>
<dbReference type="InterPro" id="IPR044822">
    <property type="entry name" value="Myb_DNA-bind_4"/>
</dbReference>
<evidence type="ECO:0000313" key="4">
    <source>
        <dbReference type="Proteomes" id="UP001418222"/>
    </source>
</evidence>
<dbReference type="Proteomes" id="UP001418222">
    <property type="component" value="Unassembled WGS sequence"/>
</dbReference>
<reference evidence="3 4" key="1">
    <citation type="journal article" date="2022" name="Nat. Plants">
        <title>Genomes of leafy and leafless Platanthera orchids illuminate the evolution of mycoheterotrophy.</title>
        <authorList>
            <person name="Li M.H."/>
            <person name="Liu K.W."/>
            <person name="Li Z."/>
            <person name="Lu H.C."/>
            <person name="Ye Q.L."/>
            <person name="Zhang D."/>
            <person name="Wang J.Y."/>
            <person name="Li Y.F."/>
            <person name="Zhong Z.M."/>
            <person name="Liu X."/>
            <person name="Yu X."/>
            <person name="Liu D.K."/>
            <person name="Tu X.D."/>
            <person name="Liu B."/>
            <person name="Hao Y."/>
            <person name="Liao X.Y."/>
            <person name="Jiang Y.T."/>
            <person name="Sun W.H."/>
            <person name="Chen J."/>
            <person name="Chen Y.Q."/>
            <person name="Ai Y."/>
            <person name="Zhai J.W."/>
            <person name="Wu S.S."/>
            <person name="Zhou Z."/>
            <person name="Hsiao Y.Y."/>
            <person name="Wu W.L."/>
            <person name="Chen Y.Y."/>
            <person name="Lin Y.F."/>
            <person name="Hsu J.L."/>
            <person name="Li C.Y."/>
            <person name="Wang Z.W."/>
            <person name="Zhao X."/>
            <person name="Zhong W.Y."/>
            <person name="Ma X.K."/>
            <person name="Ma L."/>
            <person name="Huang J."/>
            <person name="Chen G.Z."/>
            <person name="Huang M.Z."/>
            <person name="Huang L."/>
            <person name="Peng D.H."/>
            <person name="Luo Y.B."/>
            <person name="Zou S.Q."/>
            <person name="Chen S.P."/>
            <person name="Lan S."/>
            <person name="Tsai W.C."/>
            <person name="Van de Peer Y."/>
            <person name="Liu Z.J."/>
        </authorList>
    </citation>
    <scope>NUCLEOTIDE SEQUENCE [LARGE SCALE GENOMIC DNA]</scope>
    <source>
        <strain evidence="3">Lor287</strain>
    </source>
</reference>
<name>A0AAP0BGZ4_9ASPA</name>
<gene>
    <name evidence="3" type="ORF">KSP39_PZI011371</name>
</gene>
<dbReference type="EMBL" id="JBBWWQ010000009">
    <property type="protein sequence ID" value="KAK8939030.1"/>
    <property type="molecule type" value="Genomic_DNA"/>
</dbReference>
<dbReference type="Pfam" id="PF13837">
    <property type="entry name" value="Myb_DNA-bind_4"/>
    <property type="match status" value="1"/>
</dbReference>
<feature type="region of interest" description="Disordered" evidence="1">
    <location>
        <begin position="1"/>
        <end position="43"/>
    </location>
</feature>
<dbReference type="PANTHER" id="PTHR46327">
    <property type="entry name" value="F16F4.11 PROTEIN-RELATED"/>
    <property type="match status" value="1"/>
</dbReference>
<feature type="compositionally biased region" description="Basic and acidic residues" evidence="1">
    <location>
        <begin position="206"/>
        <end position="222"/>
    </location>
</feature>
<evidence type="ECO:0000313" key="3">
    <source>
        <dbReference type="EMBL" id="KAK8939030.1"/>
    </source>
</evidence>
<feature type="domain" description="Myb/SANT-like DNA-binding" evidence="2">
    <location>
        <begin position="52"/>
        <end position="136"/>
    </location>
</feature>
<comment type="caution">
    <text evidence="3">The sequence shown here is derived from an EMBL/GenBank/DDBJ whole genome shotgun (WGS) entry which is preliminary data.</text>
</comment>
<dbReference type="PANTHER" id="PTHR46327:SF2">
    <property type="entry name" value="SEQUENCE-SPECIFIC DNA BINDING TRANSCRIPTION FACTOR"/>
    <property type="match status" value="1"/>
</dbReference>
<proteinExistence type="predicted"/>
<dbReference type="AlphaFoldDB" id="A0AAP0BGZ4"/>
<evidence type="ECO:0000259" key="2">
    <source>
        <dbReference type="Pfam" id="PF13837"/>
    </source>
</evidence>
<organism evidence="3 4">
    <name type="scientific">Platanthera zijinensis</name>
    <dbReference type="NCBI Taxonomy" id="2320716"/>
    <lineage>
        <taxon>Eukaryota</taxon>
        <taxon>Viridiplantae</taxon>
        <taxon>Streptophyta</taxon>
        <taxon>Embryophyta</taxon>
        <taxon>Tracheophyta</taxon>
        <taxon>Spermatophyta</taxon>
        <taxon>Magnoliopsida</taxon>
        <taxon>Liliopsida</taxon>
        <taxon>Asparagales</taxon>
        <taxon>Orchidaceae</taxon>
        <taxon>Orchidoideae</taxon>
        <taxon>Orchideae</taxon>
        <taxon>Orchidinae</taxon>
        <taxon>Platanthera</taxon>
    </lineage>
</organism>
<feature type="region of interest" description="Disordered" evidence="1">
    <location>
        <begin position="75"/>
        <end position="98"/>
    </location>
</feature>
<feature type="region of interest" description="Disordered" evidence="1">
    <location>
        <begin position="192"/>
        <end position="246"/>
    </location>
</feature>
<keyword evidence="4" id="KW-1185">Reference proteome</keyword>